<evidence type="ECO:0000256" key="1">
    <source>
        <dbReference type="ARBA" id="ARBA00022723"/>
    </source>
</evidence>
<evidence type="ECO:0000313" key="5">
    <source>
        <dbReference type="EMBL" id="QTR47819.1"/>
    </source>
</evidence>
<dbReference type="InterPro" id="IPR008972">
    <property type="entry name" value="Cupredoxin"/>
</dbReference>
<dbReference type="InterPro" id="IPR033138">
    <property type="entry name" value="Cu_oxidase_CS"/>
</dbReference>
<evidence type="ECO:0000313" key="6">
    <source>
        <dbReference type="Proteomes" id="UP000672039"/>
    </source>
</evidence>
<dbReference type="PROSITE" id="PS00079">
    <property type="entry name" value="MULTICOPPER_OXIDASE1"/>
    <property type="match status" value="1"/>
</dbReference>
<dbReference type="PANTHER" id="PTHR11709">
    <property type="entry name" value="MULTI-COPPER OXIDASE"/>
    <property type="match status" value="1"/>
</dbReference>
<dbReference type="SUPFAM" id="SSF49503">
    <property type="entry name" value="Cupredoxins"/>
    <property type="match status" value="2"/>
</dbReference>
<feature type="compositionally biased region" description="Basic and acidic residues" evidence="3">
    <location>
        <begin position="138"/>
        <end position="150"/>
    </location>
</feature>
<dbReference type="RefSeq" id="WP_210224056.1">
    <property type="nucleotide sequence ID" value="NZ_CP072801.1"/>
</dbReference>
<dbReference type="PANTHER" id="PTHR11709:SF2">
    <property type="entry name" value="MULTICOPPER OXIDASE LPR1"/>
    <property type="match status" value="1"/>
</dbReference>
<protein>
    <submittedName>
        <fullName evidence="5">Multicopper oxidase domain-containing protein</fullName>
    </submittedName>
</protein>
<gene>
    <name evidence="5" type="ORF">J9253_07850</name>
</gene>
<dbReference type="InterPro" id="IPR011706">
    <property type="entry name" value="Cu-oxidase_C"/>
</dbReference>
<dbReference type="Pfam" id="PF07731">
    <property type="entry name" value="Cu-oxidase_2"/>
    <property type="match status" value="2"/>
</dbReference>
<evidence type="ECO:0000256" key="3">
    <source>
        <dbReference type="SAM" id="MobiDB-lite"/>
    </source>
</evidence>
<evidence type="ECO:0000259" key="4">
    <source>
        <dbReference type="Pfam" id="PF07731"/>
    </source>
</evidence>
<dbReference type="InterPro" id="IPR045087">
    <property type="entry name" value="Cu-oxidase_fam"/>
</dbReference>
<keyword evidence="1" id="KW-0479">Metal-binding</keyword>
<sequence>MKLLQNARLLVVFGLSGLTTTLLINCQKSDTDHADKRPVTQSPPVCSTLTHSITPNCKLESAADGSSTLQYSMVASRQNIKVKVENGAKPDINLNDALVYNGTLLPERLELGRGDELRIDFRNELTMPSDGRFNSIGTHDHSQQSPEKDLPDMQPQFTNLHTHGLVTPWDFKDSSQGRGDNVLGILFNSIKQGLPEGVKPEDICSSTGNGAAYRYPIADDHAIGLNWYHPHPHGTSGFQVEGGMSGLLMVADAKAEKRLNPIYVQLKDMQASRLQAADTYQFEKFVPAVSTICHDKVSDEEWGFDGDAPGRCDYHAQNSKQAYSWLFFVNGQLFPTVKVPNAAYLRISNSSANATYRLVLEPEAVTGQPEDGKGVDYYTSPFRVMEKDGMTTVDKATTVAHQSCTLPMMTATRVGVALDFAKPGSAGFVCKLTVTKSKDGQGRITKDYNVEKVAFTQAVEEEMAKKPQAAAYHLIQEGIDTGEDDWPSVSLATLVPDANMPGADFDGYQLAVKAAKPSATHAARTDVLPPEKCDVSAVDTDNRRHVALFYGGTNFDANGDAATEHFGLVASGEDNDGVKVTAKTIDDWRKDYQSQFAHNAFDTSYQEGKKAFQEYGVPTLEETALKGLVDHKFRIEKGGFIKTNICTQIGNQAEHWRIHNLSAQIHNFHIHQMKFHVVGVRGAVCEAKADGQKVQRTSDNKPLHAYDFVDADGYLPENPEESVLKNVLDDQCSKSYADLFADLPASFTQVERLVPTGTTGTAAAPSAIAPLAVKKAVDYGMHDTFPVPPMGYIDIDVLLNKPEQVGEYVFHCHILEHEDAGMMGKVVVMPKS</sequence>
<feature type="domain" description="Plastocyanin-like" evidence="4">
    <location>
        <begin position="777"/>
        <end position="831"/>
    </location>
</feature>
<dbReference type="Gene3D" id="2.60.40.420">
    <property type="entry name" value="Cupredoxins - blue copper proteins"/>
    <property type="match status" value="3"/>
</dbReference>
<dbReference type="InterPro" id="IPR002355">
    <property type="entry name" value="Cu_oxidase_Cu_BS"/>
</dbReference>
<dbReference type="Proteomes" id="UP000672039">
    <property type="component" value="Chromosome"/>
</dbReference>
<keyword evidence="2" id="KW-0560">Oxidoreductase</keyword>
<dbReference type="PROSITE" id="PS00080">
    <property type="entry name" value="MULTICOPPER_OXIDASE2"/>
    <property type="match status" value="1"/>
</dbReference>
<keyword evidence="6" id="KW-1185">Reference proteome</keyword>
<evidence type="ECO:0000256" key="2">
    <source>
        <dbReference type="ARBA" id="ARBA00023002"/>
    </source>
</evidence>
<name>A0ABX7X1V9_9GAMM</name>
<accession>A0ABX7X1V9</accession>
<feature type="region of interest" description="Disordered" evidence="3">
    <location>
        <begin position="130"/>
        <end position="150"/>
    </location>
</feature>
<proteinExistence type="predicted"/>
<organism evidence="5 6">
    <name type="scientific">Thiothrix litoralis</name>
    <dbReference type="NCBI Taxonomy" id="2891210"/>
    <lineage>
        <taxon>Bacteria</taxon>
        <taxon>Pseudomonadati</taxon>
        <taxon>Pseudomonadota</taxon>
        <taxon>Gammaproteobacteria</taxon>
        <taxon>Thiotrichales</taxon>
        <taxon>Thiotrichaceae</taxon>
        <taxon>Thiothrix</taxon>
    </lineage>
</organism>
<reference evidence="5 6" key="1">
    <citation type="submission" date="2021-04" db="EMBL/GenBank/DDBJ databases">
        <title>Genomics, taxonomy and metabolism of representatives of sulfur bacteria of the genus Thiothrix: Thiothrix fructosivorans QT, Thiothrix unzii A1T and three new species, Thiothrix subterranea sp. nov., Thiothrix litoralis sp. nov. and 'Candidatus Thiothrix anitrata' sp. nov.</title>
        <authorList>
            <person name="Ravin N.V."/>
            <person name="Smolyakov D."/>
            <person name="Rudenko T.S."/>
            <person name="Mardanov A.V."/>
            <person name="Beletsky A.V."/>
            <person name="Markov N.D."/>
            <person name="Fomenkov A.I."/>
            <person name="Roberts R.J."/>
            <person name="Karnachuk O.V."/>
            <person name="Novikov A."/>
            <person name="Grabovich M.Y."/>
        </authorList>
    </citation>
    <scope>NUCLEOTIDE SEQUENCE [LARGE SCALE GENOMIC DNA]</scope>
    <source>
        <strain evidence="5 6">AS</strain>
    </source>
</reference>
<dbReference type="EMBL" id="CP072801">
    <property type="protein sequence ID" value="QTR47819.1"/>
    <property type="molecule type" value="Genomic_DNA"/>
</dbReference>
<feature type="domain" description="Plastocyanin-like" evidence="4">
    <location>
        <begin position="643"/>
        <end position="684"/>
    </location>
</feature>